<dbReference type="InterPro" id="IPR006691">
    <property type="entry name" value="GyrA/parC_rep"/>
</dbReference>
<protein>
    <recommendedName>
        <fullName evidence="8">DNA gyrase subunit A</fullName>
        <ecNumber evidence="8">5.6.2.2</ecNumber>
    </recommendedName>
</protein>
<feature type="compositionally biased region" description="Acidic residues" evidence="10">
    <location>
        <begin position="898"/>
        <end position="924"/>
    </location>
</feature>
<dbReference type="InterPro" id="IPR050220">
    <property type="entry name" value="Type_II_DNA_Topoisomerases"/>
</dbReference>
<comment type="similarity">
    <text evidence="2 8">Belongs to the type II topoisomerase GyrA/ParC subunit family.</text>
</comment>
<evidence type="ECO:0000256" key="2">
    <source>
        <dbReference type="ARBA" id="ARBA00008263"/>
    </source>
</evidence>
<dbReference type="EC" id="5.6.2.2" evidence="8"/>
<keyword evidence="8" id="KW-0963">Cytoplasm</keyword>
<comment type="catalytic activity">
    <reaction evidence="1 8 9">
        <text>ATP-dependent breakage, passage and rejoining of double-stranded DNA.</text>
        <dbReference type="EC" id="5.6.2.2"/>
    </reaction>
</comment>
<keyword evidence="5 8" id="KW-0799">Topoisomerase</keyword>
<evidence type="ECO:0000256" key="5">
    <source>
        <dbReference type="ARBA" id="ARBA00023029"/>
    </source>
</evidence>
<feature type="region of interest" description="Disordered" evidence="10">
    <location>
        <begin position="896"/>
        <end position="947"/>
    </location>
</feature>
<dbReference type="Pfam" id="PF03989">
    <property type="entry name" value="DNA_gyraseA_C"/>
    <property type="match status" value="6"/>
</dbReference>
<evidence type="ECO:0000256" key="4">
    <source>
        <dbReference type="ARBA" id="ARBA00022840"/>
    </source>
</evidence>
<dbReference type="InterPro" id="IPR002205">
    <property type="entry name" value="Topo_IIA_dom_A"/>
</dbReference>
<dbReference type="GO" id="GO:0003918">
    <property type="term" value="F:DNA topoisomerase type II (double strand cut, ATP-hydrolyzing) activity"/>
    <property type="evidence" value="ECO:0007669"/>
    <property type="project" value="UniProtKB-EC"/>
</dbReference>
<evidence type="ECO:0000256" key="6">
    <source>
        <dbReference type="ARBA" id="ARBA00023125"/>
    </source>
</evidence>
<dbReference type="SMART" id="SM00434">
    <property type="entry name" value="TOP4c"/>
    <property type="match status" value="1"/>
</dbReference>
<keyword evidence="4 8" id="KW-0067">ATP-binding</keyword>
<evidence type="ECO:0000256" key="3">
    <source>
        <dbReference type="ARBA" id="ARBA00022741"/>
    </source>
</evidence>
<evidence type="ECO:0000313" key="13">
    <source>
        <dbReference type="Proteomes" id="UP001215503"/>
    </source>
</evidence>
<dbReference type="Gene3D" id="3.30.1360.40">
    <property type="match status" value="1"/>
</dbReference>
<dbReference type="PANTHER" id="PTHR43493">
    <property type="entry name" value="DNA GYRASE/TOPOISOMERASE SUBUNIT A"/>
    <property type="match status" value="1"/>
</dbReference>
<dbReference type="Gene3D" id="1.10.268.10">
    <property type="entry name" value="Topoisomerase, domain 3"/>
    <property type="match status" value="1"/>
</dbReference>
<feature type="active site" description="O-(5'-phospho-DNA)-tyrosine intermediate" evidence="8 9">
    <location>
        <position position="120"/>
    </location>
</feature>
<dbReference type="Gene3D" id="3.90.199.10">
    <property type="entry name" value="Topoisomerase II, domain 5"/>
    <property type="match status" value="1"/>
</dbReference>
<dbReference type="CDD" id="cd00187">
    <property type="entry name" value="TOP4c"/>
    <property type="match status" value="1"/>
</dbReference>
<dbReference type="PANTHER" id="PTHR43493:SF5">
    <property type="entry name" value="DNA GYRASE SUBUNIT A, CHLOROPLASTIC_MITOCHONDRIAL"/>
    <property type="match status" value="1"/>
</dbReference>
<gene>
    <name evidence="8 12" type="primary">gyrA</name>
    <name evidence="12" type="ORF">P2G67_08410</name>
</gene>
<feature type="short sequence motif" description="GyrA-box" evidence="8">
    <location>
        <begin position="550"/>
        <end position="556"/>
    </location>
</feature>
<dbReference type="InterPro" id="IPR013758">
    <property type="entry name" value="Topo_IIA_A/C_ab"/>
</dbReference>
<dbReference type="NCBIfam" id="NF004044">
    <property type="entry name" value="PRK05561.1"/>
    <property type="match status" value="1"/>
</dbReference>
<keyword evidence="3 8" id="KW-0547">Nucleotide-binding</keyword>
<dbReference type="RefSeq" id="WP_275822198.1">
    <property type="nucleotide sequence ID" value="NZ_JARHUD010000004.1"/>
</dbReference>
<evidence type="ECO:0000256" key="7">
    <source>
        <dbReference type="ARBA" id="ARBA00023235"/>
    </source>
</evidence>
<dbReference type="NCBIfam" id="TIGR01063">
    <property type="entry name" value="gyrA"/>
    <property type="match status" value="1"/>
</dbReference>
<comment type="function">
    <text evidence="8">A type II topoisomerase that negatively supercoils closed circular double-stranded (ds) DNA in an ATP-dependent manner to modulate DNA topology and maintain chromosomes in an underwound state. Negative supercoiling favors strand separation, and DNA replication, transcription, recombination and repair, all of which involve strand separation. Also able to catalyze the interconversion of other topological isomers of dsDNA rings, including catenanes and knotted rings. Type II topoisomerases break and join 2 DNA strands simultaneously in an ATP-dependent manner.</text>
</comment>
<dbReference type="Pfam" id="PF00521">
    <property type="entry name" value="DNA_topoisoIV"/>
    <property type="match status" value="1"/>
</dbReference>
<dbReference type="PROSITE" id="PS52040">
    <property type="entry name" value="TOPO_IIA"/>
    <property type="match status" value="1"/>
</dbReference>
<name>A0ABT5YMD9_9PROT</name>
<comment type="subunit">
    <text evidence="8">Heterotetramer, composed of two GyrA and two GyrB chains. In the heterotetramer, GyrA contains the active site tyrosine that forms a transient covalent intermediate with DNA, while GyrB binds cofactors and catalyzes ATP hydrolysis.</text>
</comment>
<evidence type="ECO:0000256" key="10">
    <source>
        <dbReference type="SAM" id="MobiDB-lite"/>
    </source>
</evidence>
<dbReference type="InterPro" id="IPR035516">
    <property type="entry name" value="Gyrase/topoIV_suA_C"/>
</dbReference>
<keyword evidence="7 8" id="KW-0413">Isomerase</keyword>
<dbReference type="InterPro" id="IPR013757">
    <property type="entry name" value="Topo_IIA_A_a_sf"/>
</dbReference>
<reference evidence="12 13" key="1">
    <citation type="submission" date="2023-03" db="EMBL/GenBank/DDBJ databases">
        <title>Fodinicurvata sp. CAU 1616 isolated from sea sendiment.</title>
        <authorList>
            <person name="Kim W."/>
        </authorList>
    </citation>
    <scope>NUCLEOTIDE SEQUENCE [LARGE SCALE GENOMIC DNA]</scope>
    <source>
        <strain evidence="12 13">CAU 1616</strain>
    </source>
</reference>
<dbReference type="Gene3D" id="2.120.10.90">
    <property type="entry name" value="DNA gyrase/topoisomerase IV, subunit A, C-terminal"/>
    <property type="match status" value="1"/>
</dbReference>
<evidence type="ECO:0000256" key="9">
    <source>
        <dbReference type="PROSITE-ProRule" id="PRU01384"/>
    </source>
</evidence>
<comment type="subcellular location">
    <subcellularLocation>
        <location evidence="8">Cytoplasm</location>
    </subcellularLocation>
</comment>
<sequence>MSGGATGGITIEEEMRRSYLDYAMSVIVARALPDVRDGLKPVHRRILYAMKELGYDWNRPYRKSARIVGDVMGKYHPHGDSAIYDAMVRMAQDFSMRLPLVDGQGNFGSMDGDPPAAMRYTEARLQRVASEALLEDIDRDTVDFQVNYDESTSEPTVVPARFPNLLVNGAGGIAVGMATNIPPHNLGEVIDACCALVDDPEASDETLMQLVPGPDFPTGGLILGRSGIGSAYRTGRGSVLMRARTHIEELPREREAIIVTEVPYQVNKARMLERIAEVVREKIVEGISEIRDESDRHGLRVVIELRRDAVSDVILNQLYRYTPLQTSFGVNMLAIDSGRPRMMTLREVIVAFVRFREEVIARRTAYELNKARERAHVLVGLAIAVANIDEVIALIRHAPDPDTARAGLLGRSWPAGDVGPLVDLIDEPGHQVAEDGTYRLSEAQAKAILELRLQRLTGLERDKIAGELESLAAKIREYLAILGSRERLMEVLRGELVDIKERFGTPRRTSIEDSEFEHDIEDLIPREDMVVTVTHGGYIKRVPLSTYRAQRRGGRGRAGMAMRDEDFVSSLFVCDTHTPVLFFSSRGMVYKLKVWRLPLGTPQARGKALVNILPLQDGESITAWMALPEDESTWGEMDVMFATSAGTVRRNRLSDFTNVMANGKIAMKLEAADGHLVAVRTCSPADDVLLATGGGKTIRFRVDDVRVFAGRSSVGVRGIRLAAGDRVISMSILRHIEAAPEERVAYLRWAAAQRRAENGTGNDNGDGEGEGLAEEAAGEVELSAERLAELQAAEEFLLSVSDDGFGKRTSAYEYRVTGRGGQGIGNLDLSRSGGRSARVSAVFPVGPGDQIMLVTDAGQLIRTGVEDIRIAGRTTRGVTLFRVAEGERVVSVAHMADLDTEEDEDGEPSEEAGETPAAPEDEGSEAPRASDAPDDDAPDDEGPENGT</sequence>
<evidence type="ECO:0000259" key="11">
    <source>
        <dbReference type="PROSITE" id="PS52040"/>
    </source>
</evidence>
<comment type="caution">
    <text evidence="12">The sequence shown here is derived from an EMBL/GenBank/DDBJ whole genome shotgun (WGS) entry which is preliminary data.</text>
</comment>
<evidence type="ECO:0000313" key="12">
    <source>
        <dbReference type="EMBL" id="MDF2095996.1"/>
    </source>
</evidence>
<dbReference type="InterPro" id="IPR013760">
    <property type="entry name" value="Topo_IIA-like_dom_sf"/>
</dbReference>
<evidence type="ECO:0000256" key="8">
    <source>
        <dbReference type="HAMAP-Rule" id="MF_01897"/>
    </source>
</evidence>
<keyword evidence="6 8" id="KW-0238">DNA-binding</keyword>
<feature type="domain" description="Topo IIA-type catalytic" evidence="11">
    <location>
        <begin position="32"/>
        <end position="523"/>
    </location>
</feature>
<keyword evidence="13" id="KW-1185">Reference proteome</keyword>
<dbReference type="Proteomes" id="UP001215503">
    <property type="component" value="Unassembled WGS sequence"/>
</dbReference>
<evidence type="ECO:0000256" key="1">
    <source>
        <dbReference type="ARBA" id="ARBA00000185"/>
    </source>
</evidence>
<feature type="compositionally biased region" description="Acidic residues" evidence="10">
    <location>
        <begin position="932"/>
        <end position="947"/>
    </location>
</feature>
<dbReference type="EMBL" id="JARHUD010000004">
    <property type="protein sequence ID" value="MDF2095996.1"/>
    <property type="molecule type" value="Genomic_DNA"/>
</dbReference>
<dbReference type="NCBIfam" id="NF004043">
    <property type="entry name" value="PRK05560.1"/>
    <property type="match status" value="1"/>
</dbReference>
<proteinExistence type="inferred from homology"/>
<organism evidence="12 13">
    <name type="scientific">Aquibaculum arenosum</name>
    <dbReference type="NCBI Taxonomy" id="3032591"/>
    <lineage>
        <taxon>Bacteria</taxon>
        <taxon>Pseudomonadati</taxon>
        <taxon>Pseudomonadota</taxon>
        <taxon>Alphaproteobacteria</taxon>
        <taxon>Rhodospirillales</taxon>
        <taxon>Rhodovibrionaceae</taxon>
        <taxon>Aquibaculum</taxon>
    </lineage>
</organism>
<dbReference type="InterPro" id="IPR005743">
    <property type="entry name" value="GyrA"/>
</dbReference>
<comment type="miscellaneous">
    <text evidence="8">Few gyrases are as efficient as E.coli at forming negative supercoils. Not all organisms have 2 type II topoisomerases; in organisms with a single type II topoisomerase this enzyme also has to decatenate newly replicated chromosomes.</text>
</comment>
<dbReference type="SUPFAM" id="SSF56719">
    <property type="entry name" value="Type II DNA topoisomerase"/>
    <property type="match status" value="1"/>
</dbReference>
<dbReference type="HAMAP" id="MF_01897">
    <property type="entry name" value="GyrA"/>
    <property type="match status" value="1"/>
</dbReference>
<accession>A0ABT5YMD9</accession>
<dbReference type="SUPFAM" id="SSF101904">
    <property type="entry name" value="GyrA/ParC C-terminal domain-like"/>
    <property type="match status" value="1"/>
</dbReference>